<evidence type="ECO:0000313" key="6">
    <source>
        <dbReference type="EMBL" id="KAA8497504.1"/>
    </source>
</evidence>
<dbReference type="EMBL" id="VRMN01000001">
    <property type="protein sequence ID" value="KAA8497504.1"/>
    <property type="molecule type" value="Genomic_DNA"/>
</dbReference>
<keyword evidence="4" id="KW-0143">Chaperone</keyword>
<evidence type="ECO:0000256" key="4">
    <source>
        <dbReference type="ARBA" id="ARBA00023186"/>
    </source>
</evidence>
<dbReference type="OMA" id="CMMVDSE"/>
<dbReference type="Gene3D" id="3.30.260.10">
    <property type="entry name" value="TCP-1-like chaperonin intermediate domain"/>
    <property type="match status" value="1"/>
</dbReference>
<dbReference type="HAMAP" id="MF_00600">
    <property type="entry name" value="CH60"/>
    <property type="match status" value="1"/>
</dbReference>
<organism evidence="6 7">
    <name type="scientific">Porphyridium purpureum</name>
    <name type="common">Red alga</name>
    <name type="synonym">Porphyridium cruentum</name>
    <dbReference type="NCBI Taxonomy" id="35688"/>
    <lineage>
        <taxon>Eukaryota</taxon>
        <taxon>Rhodophyta</taxon>
        <taxon>Bangiophyceae</taxon>
        <taxon>Porphyridiales</taxon>
        <taxon>Porphyridiaceae</taxon>
        <taxon>Porphyridium</taxon>
    </lineage>
</organism>
<dbReference type="GO" id="GO:0005524">
    <property type="term" value="F:ATP binding"/>
    <property type="evidence" value="ECO:0007669"/>
    <property type="project" value="UniProtKB-KW"/>
</dbReference>
<keyword evidence="7" id="KW-1185">Reference proteome</keyword>
<dbReference type="InterPro" id="IPR027409">
    <property type="entry name" value="GroEL-like_apical_dom_sf"/>
</dbReference>
<keyword evidence="3" id="KW-0067">ATP-binding</keyword>
<dbReference type="NCBIfam" id="NF009488">
    <property type="entry name" value="PRK12850.1"/>
    <property type="match status" value="1"/>
</dbReference>
<dbReference type="InterPro" id="IPR018370">
    <property type="entry name" value="Chaperonin_Cpn60_CS"/>
</dbReference>
<sequence length="547" mass="58865">MMANPKTIQFSEEARKSLVEGINAVANAVKITLGPKGRNVVLERSYGAPQVVNDGVTIAKDISLKDPLQNTGARLIQEVASKTDSKAGDGTTTSTLLCQTLVIQGLKAVTSGRNPIALKRGMEKAVRVMVKEIRDKAIPATGKDDIRNVAMISAGNDVVIGDIIATAFQRVGVNGSTSVEESQGLQDELEFTEGMELDRGYVSPYFVKDQERQLAELSKPRILITDRKIQNVAEIVPLLEQIIKTKEPLLMVCEDLSGEALSTIVVNKIRGVLDIVAIKAPGFGERRKRYLEDIAILTGATYVAEDLGITLESVTTDMLGRADKVVVGKESTTIISSGDFESEVKARIAQIQKEIANTDSQFDREKGEERVARLAGGIARIKVGAATETELKDKKLRYEDALNATKAAMEEGIVPGGGTALLQLRKVLLPLMADCKDEDEKAGMDIVYKSMNSPIKQIALNAGVEGEIVAAKVEGMEWGYGYNARTDVYENLLETGVIDPAKVTVWALENSSSIAGMVLTTECLIVETPVERSSGAPGGMGGGMDMY</sequence>
<name>A0A5J4Z3M0_PORPP</name>
<dbReference type="SUPFAM" id="SSF48592">
    <property type="entry name" value="GroEL equatorial domain-like"/>
    <property type="match status" value="1"/>
</dbReference>
<keyword evidence="2" id="KW-0547">Nucleotide-binding</keyword>
<dbReference type="InterPro" id="IPR001844">
    <property type="entry name" value="Cpn60/GroEL"/>
</dbReference>
<dbReference type="PROSITE" id="PS00296">
    <property type="entry name" value="CHAPERONINS_CPN60"/>
    <property type="match status" value="1"/>
</dbReference>
<dbReference type="PRINTS" id="PR00298">
    <property type="entry name" value="CHAPERONIN60"/>
</dbReference>
<proteinExistence type="inferred from homology"/>
<dbReference type="NCBIfam" id="TIGR02348">
    <property type="entry name" value="GroEL"/>
    <property type="match status" value="1"/>
</dbReference>
<dbReference type="PANTHER" id="PTHR45633">
    <property type="entry name" value="60 KDA HEAT SHOCK PROTEIN, MITOCHONDRIAL"/>
    <property type="match status" value="1"/>
</dbReference>
<evidence type="ECO:0000256" key="1">
    <source>
        <dbReference type="ARBA" id="ARBA00006607"/>
    </source>
</evidence>
<dbReference type="GO" id="GO:0140662">
    <property type="term" value="F:ATP-dependent protein folding chaperone"/>
    <property type="evidence" value="ECO:0007669"/>
    <property type="project" value="InterPro"/>
</dbReference>
<comment type="caution">
    <text evidence="6">The sequence shown here is derived from an EMBL/GenBank/DDBJ whole genome shotgun (WGS) entry which is preliminary data.</text>
</comment>
<protein>
    <submittedName>
        <fullName evidence="6">60 kDa chaperonin 2</fullName>
    </submittedName>
</protein>
<dbReference type="Pfam" id="PF00118">
    <property type="entry name" value="Cpn60_TCP1"/>
    <property type="match status" value="1"/>
</dbReference>
<dbReference type="CDD" id="cd03344">
    <property type="entry name" value="GroEL"/>
    <property type="match status" value="1"/>
</dbReference>
<dbReference type="Proteomes" id="UP000324585">
    <property type="component" value="Unassembled WGS sequence"/>
</dbReference>
<dbReference type="SUPFAM" id="SSF52029">
    <property type="entry name" value="GroEL apical domain-like"/>
    <property type="match status" value="1"/>
</dbReference>
<evidence type="ECO:0000313" key="7">
    <source>
        <dbReference type="Proteomes" id="UP000324585"/>
    </source>
</evidence>
<dbReference type="SUPFAM" id="SSF54849">
    <property type="entry name" value="GroEL-intermediate domain like"/>
    <property type="match status" value="1"/>
</dbReference>
<dbReference type="OrthoDB" id="496at2759"/>
<dbReference type="InterPro" id="IPR027410">
    <property type="entry name" value="TCP-1-like_intermed_sf"/>
</dbReference>
<dbReference type="NCBIfam" id="NF009489">
    <property type="entry name" value="PRK12851.1"/>
    <property type="match status" value="1"/>
</dbReference>
<evidence type="ECO:0000256" key="2">
    <source>
        <dbReference type="ARBA" id="ARBA00022741"/>
    </source>
</evidence>
<accession>A0A5J4Z3M0</accession>
<gene>
    <name evidence="6" type="ORF">FVE85_5089</name>
</gene>
<comment type="similarity">
    <text evidence="1 5">Belongs to the chaperonin (HSP60) family.</text>
</comment>
<dbReference type="GO" id="GO:0042026">
    <property type="term" value="P:protein refolding"/>
    <property type="evidence" value="ECO:0007669"/>
    <property type="project" value="InterPro"/>
</dbReference>
<dbReference type="InterPro" id="IPR002423">
    <property type="entry name" value="Cpn60/GroEL/TCP-1"/>
</dbReference>
<dbReference type="InterPro" id="IPR027413">
    <property type="entry name" value="GROEL-like_equatorial_sf"/>
</dbReference>
<dbReference type="Gene3D" id="3.50.7.10">
    <property type="entry name" value="GroEL"/>
    <property type="match status" value="1"/>
</dbReference>
<evidence type="ECO:0000256" key="3">
    <source>
        <dbReference type="ARBA" id="ARBA00022840"/>
    </source>
</evidence>
<evidence type="ECO:0000256" key="5">
    <source>
        <dbReference type="RuleBase" id="RU000418"/>
    </source>
</evidence>
<dbReference type="NCBIfam" id="NF000592">
    <property type="entry name" value="PRK00013.1"/>
    <property type="match status" value="1"/>
</dbReference>
<reference evidence="7" key="1">
    <citation type="journal article" date="2019" name="Nat. Commun.">
        <title>Expansion of phycobilisome linker gene families in mesophilic red algae.</title>
        <authorList>
            <person name="Lee J."/>
            <person name="Kim D."/>
            <person name="Bhattacharya D."/>
            <person name="Yoon H.S."/>
        </authorList>
    </citation>
    <scope>NUCLEOTIDE SEQUENCE [LARGE SCALE GENOMIC DNA]</scope>
    <source>
        <strain evidence="7">CCMP 1328</strain>
    </source>
</reference>
<dbReference type="AlphaFoldDB" id="A0A5J4Z3M0"/>
<dbReference type="Gene3D" id="1.10.560.10">
    <property type="entry name" value="GroEL-like equatorial domain"/>
    <property type="match status" value="1"/>
</dbReference>
<dbReference type="FunFam" id="3.50.7.10:FF:000001">
    <property type="entry name" value="60 kDa chaperonin"/>
    <property type="match status" value="1"/>
</dbReference>
<dbReference type="NCBIfam" id="NF009487">
    <property type="entry name" value="PRK12849.1"/>
    <property type="match status" value="1"/>
</dbReference>